<evidence type="ECO:0000313" key="2">
    <source>
        <dbReference type="Proteomes" id="UP001595952"/>
    </source>
</evidence>
<keyword evidence="2" id="KW-1185">Reference proteome</keyword>
<gene>
    <name evidence="1" type="ORF">ACFO0D_01420</name>
</gene>
<protein>
    <submittedName>
        <fullName evidence="1">Uncharacterized protein</fullName>
    </submittedName>
</protein>
<dbReference type="Proteomes" id="UP001595952">
    <property type="component" value="Unassembled WGS sequence"/>
</dbReference>
<name>A0ABV9I4E9_9DEIO</name>
<sequence>MTAPALTEAQMAKVKTYATAAAFNYHNSEVPADDRVDLPTSFLVHGDLKLVAADVLDAACLQASKGAATGSGGVKRVKIEGELEVEKFARTSVDSVTATAWRDQATRLRAEVKAASAGGGRMVASPVATMHSGNLGGPVFRISSREREPR</sequence>
<dbReference type="RefSeq" id="WP_380060025.1">
    <property type="nucleotide sequence ID" value="NZ_JBHSEI010000001.1"/>
</dbReference>
<evidence type="ECO:0000313" key="1">
    <source>
        <dbReference type="EMBL" id="MFC4636988.1"/>
    </source>
</evidence>
<accession>A0ABV9I4E9</accession>
<organism evidence="1 2">
    <name type="scientific">Deinococcus hohokamensis</name>
    <dbReference type="NCBI Taxonomy" id="309883"/>
    <lineage>
        <taxon>Bacteria</taxon>
        <taxon>Thermotogati</taxon>
        <taxon>Deinococcota</taxon>
        <taxon>Deinococci</taxon>
        <taxon>Deinococcales</taxon>
        <taxon>Deinococcaceae</taxon>
        <taxon>Deinococcus</taxon>
    </lineage>
</organism>
<comment type="caution">
    <text evidence="1">The sequence shown here is derived from an EMBL/GenBank/DDBJ whole genome shotgun (WGS) entry which is preliminary data.</text>
</comment>
<reference evidence="2" key="1">
    <citation type="journal article" date="2019" name="Int. J. Syst. Evol. Microbiol.">
        <title>The Global Catalogue of Microorganisms (GCM) 10K type strain sequencing project: providing services to taxonomists for standard genome sequencing and annotation.</title>
        <authorList>
            <consortium name="The Broad Institute Genomics Platform"/>
            <consortium name="The Broad Institute Genome Sequencing Center for Infectious Disease"/>
            <person name="Wu L."/>
            <person name="Ma J."/>
        </authorList>
    </citation>
    <scope>NUCLEOTIDE SEQUENCE [LARGE SCALE GENOMIC DNA]</scope>
    <source>
        <strain evidence="2">CCUG 55995</strain>
    </source>
</reference>
<proteinExistence type="predicted"/>
<dbReference type="EMBL" id="JBHSEI010000001">
    <property type="protein sequence ID" value="MFC4636988.1"/>
    <property type="molecule type" value="Genomic_DNA"/>
</dbReference>